<dbReference type="AlphaFoldDB" id="A0A165RAQ4"/>
<evidence type="ECO:0000259" key="5">
    <source>
        <dbReference type="Pfam" id="PF01869"/>
    </source>
</evidence>
<dbReference type="InParanoid" id="A0A165RAQ4"/>
<dbReference type="Pfam" id="PF01869">
    <property type="entry name" value="BcrAD_BadFG"/>
    <property type="match status" value="1"/>
</dbReference>
<dbReference type="OrthoDB" id="311172at2759"/>
<protein>
    <recommendedName>
        <fullName evidence="3">N-acetyl-D-glucosamine kinase</fullName>
        <ecNumber evidence="2">2.7.1.59</ecNumber>
    </recommendedName>
    <alternativeName>
        <fullName evidence="4">GlcNAc kinase</fullName>
    </alternativeName>
</protein>
<dbReference type="STRING" id="1314782.A0A165RAQ4"/>
<dbReference type="Proteomes" id="UP000076761">
    <property type="component" value="Unassembled WGS sequence"/>
</dbReference>
<dbReference type="SUPFAM" id="SSF53067">
    <property type="entry name" value="Actin-like ATPase domain"/>
    <property type="match status" value="2"/>
</dbReference>
<keyword evidence="7" id="KW-1185">Reference proteome</keyword>
<reference evidence="6 7" key="1">
    <citation type="journal article" date="2016" name="Mol. Biol. Evol.">
        <title>Comparative Genomics of Early-Diverging Mushroom-Forming Fungi Provides Insights into the Origins of Lignocellulose Decay Capabilities.</title>
        <authorList>
            <person name="Nagy L.G."/>
            <person name="Riley R."/>
            <person name="Tritt A."/>
            <person name="Adam C."/>
            <person name="Daum C."/>
            <person name="Floudas D."/>
            <person name="Sun H."/>
            <person name="Yadav J.S."/>
            <person name="Pangilinan J."/>
            <person name="Larsson K.H."/>
            <person name="Matsuura K."/>
            <person name="Barry K."/>
            <person name="Labutti K."/>
            <person name="Kuo R."/>
            <person name="Ohm R.A."/>
            <person name="Bhattacharya S.S."/>
            <person name="Shirouzu T."/>
            <person name="Yoshinaga Y."/>
            <person name="Martin F.M."/>
            <person name="Grigoriev I.V."/>
            <person name="Hibbett D.S."/>
        </authorList>
    </citation>
    <scope>NUCLEOTIDE SEQUENCE [LARGE SCALE GENOMIC DNA]</scope>
    <source>
        <strain evidence="6 7">HHB14362 ss-1</strain>
    </source>
</reference>
<dbReference type="GO" id="GO:0045127">
    <property type="term" value="F:N-acetylglucosamine kinase activity"/>
    <property type="evidence" value="ECO:0007669"/>
    <property type="project" value="UniProtKB-EC"/>
</dbReference>
<dbReference type="PANTHER" id="PTHR43190:SF3">
    <property type="entry name" value="N-ACETYL-D-GLUCOSAMINE KINASE"/>
    <property type="match status" value="1"/>
</dbReference>
<dbReference type="InterPro" id="IPR043129">
    <property type="entry name" value="ATPase_NBD"/>
</dbReference>
<evidence type="ECO:0000256" key="1">
    <source>
        <dbReference type="ARBA" id="ARBA00006198"/>
    </source>
</evidence>
<proteinExistence type="inferred from homology"/>
<feature type="domain" description="ATPase BadF/BadG/BcrA/BcrD type" evidence="5">
    <location>
        <begin position="7"/>
        <end position="344"/>
    </location>
</feature>
<evidence type="ECO:0000313" key="6">
    <source>
        <dbReference type="EMBL" id="KZT23542.1"/>
    </source>
</evidence>
<gene>
    <name evidence="6" type="ORF">NEOLEDRAFT_536036</name>
</gene>
<evidence type="ECO:0000256" key="4">
    <source>
        <dbReference type="ARBA" id="ARBA00031123"/>
    </source>
</evidence>
<dbReference type="CDD" id="cd24007">
    <property type="entry name" value="ASKHA_NBD_eukNAGK-like"/>
    <property type="match status" value="1"/>
</dbReference>
<comment type="similarity">
    <text evidence="1">Belongs to the eukaryotic-type N-acetylglucosamine kinase family.</text>
</comment>
<dbReference type="InterPro" id="IPR052519">
    <property type="entry name" value="Euk-type_GlcNAc_Kinase"/>
</dbReference>
<dbReference type="PANTHER" id="PTHR43190">
    <property type="entry name" value="N-ACETYL-D-GLUCOSAMINE KINASE"/>
    <property type="match status" value="1"/>
</dbReference>
<evidence type="ECO:0000256" key="3">
    <source>
        <dbReference type="ARBA" id="ARBA00014974"/>
    </source>
</evidence>
<organism evidence="6 7">
    <name type="scientific">Neolentinus lepideus HHB14362 ss-1</name>
    <dbReference type="NCBI Taxonomy" id="1314782"/>
    <lineage>
        <taxon>Eukaryota</taxon>
        <taxon>Fungi</taxon>
        <taxon>Dikarya</taxon>
        <taxon>Basidiomycota</taxon>
        <taxon>Agaricomycotina</taxon>
        <taxon>Agaricomycetes</taxon>
        <taxon>Gloeophyllales</taxon>
        <taxon>Gloeophyllaceae</taxon>
        <taxon>Neolentinus</taxon>
    </lineage>
</organism>
<dbReference type="InterPro" id="IPR002731">
    <property type="entry name" value="ATPase_BadF"/>
</dbReference>
<evidence type="ECO:0000256" key="2">
    <source>
        <dbReference type="ARBA" id="ARBA00012122"/>
    </source>
</evidence>
<name>A0A165RAQ4_9AGAM</name>
<dbReference type="EC" id="2.7.1.59" evidence="2"/>
<dbReference type="EMBL" id="KV425584">
    <property type="protein sequence ID" value="KZT23542.1"/>
    <property type="molecule type" value="Genomic_DNA"/>
</dbReference>
<sequence>MSLYLCVDCGGSKTSAVICAASGKIVGRALGGPSNFAYLGPTAFIEAVKTAVSNALKTCVDPPSVDPVVLPPPEPLFASAWFGVSGVDSPSDVATVTPMICELLHIEPAKLSVGNDTHLLAAPLRMHPDIQHAVATIAGTGSISVSFRAGEGGKLQELGRVGGWGWILGDEGGGFHVGREAVRQLLLETDKDSMADIAAPSVELEKKTLKSRVLERFGINHLLEILAPIHLPDPAPSSPPLSGVASLPQYQTVAREKRLSQLSPLVFQAAFEDEDPLALNVLRTCSGMLADQIIVLLRSEGAVEGQFAKNAVKASESVLCFGGSLVGIEKYREMVLDSLARKGHVFRYVEFVDDAAAVGAAGLAAAAAESKTK</sequence>
<dbReference type="Gene3D" id="3.30.420.40">
    <property type="match status" value="1"/>
</dbReference>
<evidence type="ECO:0000313" key="7">
    <source>
        <dbReference type="Proteomes" id="UP000076761"/>
    </source>
</evidence>
<accession>A0A165RAQ4</accession>